<accession>A0A811JZJ5</accession>
<evidence type="ECO:0000313" key="1">
    <source>
        <dbReference type="EMBL" id="CAD5209022.1"/>
    </source>
</evidence>
<proteinExistence type="predicted"/>
<evidence type="ECO:0000313" key="2">
    <source>
        <dbReference type="Proteomes" id="UP000614601"/>
    </source>
</evidence>
<comment type="caution">
    <text evidence="1">The sequence shown here is derived from an EMBL/GenBank/DDBJ whole genome shotgun (WGS) entry which is preliminary data.</text>
</comment>
<reference evidence="1" key="1">
    <citation type="submission" date="2020-09" db="EMBL/GenBank/DDBJ databases">
        <authorList>
            <person name="Kikuchi T."/>
        </authorList>
    </citation>
    <scope>NUCLEOTIDE SEQUENCE</scope>
    <source>
        <strain evidence="1">SH1</strain>
    </source>
</reference>
<dbReference type="Proteomes" id="UP000614601">
    <property type="component" value="Unassembled WGS sequence"/>
</dbReference>
<dbReference type="Proteomes" id="UP000783686">
    <property type="component" value="Unassembled WGS sequence"/>
</dbReference>
<organism evidence="1 2">
    <name type="scientific">Bursaphelenchus okinawaensis</name>
    <dbReference type="NCBI Taxonomy" id="465554"/>
    <lineage>
        <taxon>Eukaryota</taxon>
        <taxon>Metazoa</taxon>
        <taxon>Ecdysozoa</taxon>
        <taxon>Nematoda</taxon>
        <taxon>Chromadorea</taxon>
        <taxon>Rhabditida</taxon>
        <taxon>Tylenchina</taxon>
        <taxon>Tylenchomorpha</taxon>
        <taxon>Aphelenchoidea</taxon>
        <taxon>Aphelenchoididae</taxon>
        <taxon>Bursaphelenchus</taxon>
    </lineage>
</organism>
<name>A0A811JZJ5_9BILA</name>
<dbReference type="OrthoDB" id="10431948at2759"/>
<sequence length="95" mass="10870">MGVYPSEFSVSLQQFVSDMKSCEEECRHQALSICQKCLVTARQQKFGTRDDSDVILNNVLQTQEHLNGNNLNVALQTKRINERDVNDLLRNTWVG</sequence>
<dbReference type="EMBL" id="CAJFCW020000002">
    <property type="protein sequence ID" value="CAG9088278.1"/>
    <property type="molecule type" value="Genomic_DNA"/>
</dbReference>
<keyword evidence="2" id="KW-1185">Reference proteome</keyword>
<dbReference type="AlphaFoldDB" id="A0A811JZJ5"/>
<gene>
    <name evidence="1" type="ORF">BOKJ2_LOCUS2472</name>
</gene>
<protein>
    <submittedName>
        <fullName evidence="1">Uncharacterized protein</fullName>
    </submittedName>
</protein>
<dbReference type="EMBL" id="CAJFDH010000002">
    <property type="protein sequence ID" value="CAD5209022.1"/>
    <property type="molecule type" value="Genomic_DNA"/>
</dbReference>